<name>A0ACC2INE5_9PLEO</name>
<comment type="caution">
    <text evidence="1">The sequence shown here is derived from an EMBL/GenBank/DDBJ whole genome shotgun (WGS) entry which is preliminary data.</text>
</comment>
<gene>
    <name evidence="1" type="ORF">OPT61_g1949</name>
</gene>
<proteinExistence type="predicted"/>
<accession>A0ACC2INE5</accession>
<dbReference type="EMBL" id="JAPHNI010000084">
    <property type="protein sequence ID" value="KAJ8116663.1"/>
    <property type="molecule type" value="Genomic_DNA"/>
</dbReference>
<protein>
    <submittedName>
        <fullName evidence="1">Uncharacterized protein</fullName>
    </submittedName>
</protein>
<sequence length="1447" mass="159467">MRTNTFQPNKQSRENIKTTASLRNNVQNKMASRGDYQKQLAALVANARANNLQFDDILPDDLKEHFQDLAELKRARNCIKELEDQEKELRAERDALNMRLAQKQREIDNAPAKYQAMIVDLHQAKHQIALYKNLSEDRTNRAERYRRQLDDFVGKKQADASAAEKIEDLETRIEGQQNIIDKLMEDNRKSEIMYEQLRQSETKALRKKDEQLAKMNNELAEKDSLLSLVLQDTKMSKKSLTGSDGESLDDVSDSETLSTSPDDLLSLEEQNLDLLQQNVSLSEDNEALRDQNVMMKAALAELTESYECAKAQCDKQNALSAAVSEVKTLNRFYKAAFNVLNELAEAFHATQVDLLPSCIDDHLDAAQDALLGYDSVKRVVRALSGSDEDQVALCKELDSLGAAAADSMAILELFHSGGWHFLSHLSDEPKLLSQLNATETLHIDVTTHSNDSMKTVSSDFTCIRGGRVKVTSRSSDDGEPTNHVPVLPRPTPPTAPAVMSGAVATARPTQALRLRRESQRPGVARVVTKSSNVEDDSSKPEPKLHVYTQEAILARHRGKLPSMRVYLYPNHFRINDSQETLTYASPMREILTALREKKLPHNMLEELYASGTPFYDGCLIVEVHNYRNNTAKPKDSASGAGDGSKTAFSIHVNNNFITPSPYGTHPSSKPEPKTNGTAAQAKEAGDKDDKENVPASSTNGASQKLPASGPKITTVVLFPSMQAQLADMSILATTPATDAAALKRMQAAGRGAGMPPTPLTAVPPTPTFSAGPSPKRQKMIIDDSNVHEFEAEMLNATCPKLYLEPTKSLAESVALIDAMTHPNNKNPPPERKARKRTTAELAADEADAQNLQSFMLAGDEQQATLSTTTTGGDEGAVRAAANGQSFARFKTLASIKANHEEADRRKKEEDARQAQAKRQAQLESEAQKRRDMEANRQQAEVQEQRQQLLARQQAQQQQMLQQNQLQQNEALRAAQAAQMSNAAAAQISQTPQSATQNHFSPSVRQNTPMAAAAASPRVGGQASHPMGGTPMVATASNHAIASPARPPSSISHHPMARTASQQQGSMSRTNTPQMMQGTPVMNTAMPNRNMTPTPRMNQGSPSLQVQGATPIMMQTPQSQNMTPEQMQQMQAQQNQQRMQQMRLQQLQSQQINNMSPGAQNLQSMAMQKAQMHIQAQGIPNGQNAQLYQQRLAQGYFQQLKQAQAAQAQQQNQQQNMNHMSPQGPQNAMPNQQAANNMASMNVAQLRNQYQQRKQHLLATFGQQVPQQHVQQMHQLEQLIRNKEQQQLQAQQQMGQNQMNMNQGMQGQVPAGQNPMQMQQYQQALLQQRAQAQRNDQIMRMRQQAMQQGGQIPQGMMNNMQGMNMEHAGDAGDAGDERGQHGPAANAADDDDAPGTAAATATYATARRYELERRVEGTTRAAQVVAQQLQGFPTPASCVSAMALPGLS</sequence>
<keyword evidence="2" id="KW-1185">Reference proteome</keyword>
<organism evidence="1 2">
    <name type="scientific">Boeremia exigua</name>
    <dbReference type="NCBI Taxonomy" id="749465"/>
    <lineage>
        <taxon>Eukaryota</taxon>
        <taxon>Fungi</taxon>
        <taxon>Dikarya</taxon>
        <taxon>Ascomycota</taxon>
        <taxon>Pezizomycotina</taxon>
        <taxon>Dothideomycetes</taxon>
        <taxon>Pleosporomycetidae</taxon>
        <taxon>Pleosporales</taxon>
        <taxon>Pleosporineae</taxon>
        <taxon>Didymellaceae</taxon>
        <taxon>Boeremia</taxon>
    </lineage>
</organism>
<evidence type="ECO:0000313" key="2">
    <source>
        <dbReference type="Proteomes" id="UP001153331"/>
    </source>
</evidence>
<reference evidence="1" key="1">
    <citation type="submission" date="2022-11" db="EMBL/GenBank/DDBJ databases">
        <title>Genome Sequence of Boeremia exigua.</title>
        <authorList>
            <person name="Buettner E."/>
        </authorList>
    </citation>
    <scope>NUCLEOTIDE SEQUENCE</scope>
    <source>
        <strain evidence="1">CU02</strain>
    </source>
</reference>
<evidence type="ECO:0000313" key="1">
    <source>
        <dbReference type="EMBL" id="KAJ8116663.1"/>
    </source>
</evidence>
<dbReference type="Proteomes" id="UP001153331">
    <property type="component" value="Unassembled WGS sequence"/>
</dbReference>